<dbReference type="EMBL" id="QGKX02001290">
    <property type="protein sequence ID" value="KAF3542135.1"/>
    <property type="molecule type" value="Genomic_DNA"/>
</dbReference>
<protein>
    <submittedName>
        <fullName evidence="2">Uncharacterized protein</fullName>
    </submittedName>
</protein>
<sequence>MDKRYIPKDFHEAVKEQYGMRSNRENVPPSTSQQESPLPAAIPGEDCLTDPVMEWRVLSSVLNLQVQSKRTEAVDFVFGDSAFWNPTAKAKAQLFAELKSYIGREFEDQFQKFGCNKIEQDELHPVDGTSGCNPVDATRRYNYVDAERLDAETRRYNSMNGTEWMQQSSDCEADLELNGLGDTQTRTQTDDEPNMNFSAKTNQGIDPLCLSKGPITRSKTKRLRKSIAALVYSVPDLNRVGNQVKEPNQLFTYSVVGLT</sequence>
<dbReference type="Proteomes" id="UP000712600">
    <property type="component" value="Unassembled WGS sequence"/>
</dbReference>
<name>A0A8S9QEE4_BRACR</name>
<dbReference type="AlphaFoldDB" id="A0A8S9QEE4"/>
<accession>A0A8S9QEE4</accession>
<evidence type="ECO:0000256" key="1">
    <source>
        <dbReference type="SAM" id="MobiDB-lite"/>
    </source>
</evidence>
<proteinExistence type="predicted"/>
<comment type="caution">
    <text evidence="2">The sequence shown here is derived from an EMBL/GenBank/DDBJ whole genome shotgun (WGS) entry which is preliminary data.</text>
</comment>
<feature type="region of interest" description="Disordered" evidence="1">
    <location>
        <begin position="17"/>
        <end position="43"/>
    </location>
</feature>
<organism evidence="2 3">
    <name type="scientific">Brassica cretica</name>
    <name type="common">Mustard</name>
    <dbReference type="NCBI Taxonomy" id="69181"/>
    <lineage>
        <taxon>Eukaryota</taxon>
        <taxon>Viridiplantae</taxon>
        <taxon>Streptophyta</taxon>
        <taxon>Embryophyta</taxon>
        <taxon>Tracheophyta</taxon>
        <taxon>Spermatophyta</taxon>
        <taxon>Magnoliopsida</taxon>
        <taxon>eudicotyledons</taxon>
        <taxon>Gunneridae</taxon>
        <taxon>Pentapetalae</taxon>
        <taxon>rosids</taxon>
        <taxon>malvids</taxon>
        <taxon>Brassicales</taxon>
        <taxon>Brassicaceae</taxon>
        <taxon>Brassiceae</taxon>
        <taxon>Brassica</taxon>
    </lineage>
</organism>
<gene>
    <name evidence="2" type="ORF">F2Q69_00022825</name>
</gene>
<evidence type="ECO:0000313" key="2">
    <source>
        <dbReference type="EMBL" id="KAF3542135.1"/>
    </source>
</evidence>
<evidence type="ECO:0000313" key="3">
    <source>
        <dbReference type="Proteomes" id="UP000712600"/>
    </source>
</evidence>
<reference evidence="2" key="1">
    <citation type="submission" date="2019-12" db="EMBL/GenBank/DDBJ databases">
        <title>Genome sequencing and annotation of Brassica cretica.</title>
        <authorList>
            <person name="Studholme D.J."/>
            <person name="Sarris P."/>
        </authorList>
    </citation>
    <scope>NUCLEOTIDE SEQUENCE</scope>
    <source>
        <strain evidence="2">PFS-109/04</strain>
        <tissue evidence="2">Leaf</tissue>
    </source>
</reference>